<dbReference type="AlphaFoldDB" id="A0A1H0REY3"/>
<protein>
    <submittedName>
        <fullName evidence="2">Nuclease-related domain-containing protein</fullName>
    </submittedName>
</protein>
<reference evidence="3" key="1">
    <citation type="submission" date="2016-10" db="EMBL/GenBank/DDBJ databases">
        <authorList>
            <person name="Varghese N."/>
            <person name="Submissions S."/>
        </authorList>
    </citation>
    <scope>NUCLEOTIDE SEQUENCE [LARGE SCALE GENOMIC DNA]</scope>
    <source>
        <strain evidence="3">CGMCC 1.3703</strain>
    </source>
</reference>
<dbReference type="Pfam" id="PF08378">
    <property type="entry name" value="NERD"/>
    <property type="match status" value="1"/>
</dbReference>
<dbReference type="EMBL" id="FNIZ01000015">
    <property type="protein sequence ID" value="SDP28107.1"/>
    <property type="molecule type" value="Genomic_DNA"/>
</dbReference>
<organism evidence="2 3">
    <name type="scientific">Halobacillus aidingensis</name>
    <dbReference type="NCBI Taxonomy" id="240303"/>
    <lineage>
        <taxon>Bacteria</taxon>
        <taxon>Bacillati</taxon>
        <taxon>Bacillota</taxon>
        <taxon>Bacilli</taxon>
        <taxon>Bacillales</taxon>
        <taxon>Bacillaceae</taxon>
        <taxon>Halobacillus</taxon>
    </lineage>
</organism>
<dbReference type="PROSITE" id="PS50965">
    <property type="entry name" value="NERD"/>
    <property type="match status" value="1"/>
</dbReference>
<gene>
    <name evidence="2" type="ORF">SAMN05421677_11526</name>
</gene>
<dbReference type="OrthoDB" id="569879at2"/>
<dbReference type="RefSeq" id="WP_089653333.1">
    <property type="nucleotide sequence ID" value="NZ_FNIZ01000015.1"/>
</dbReference>
<accession>A0A1H0REY3</accession>
<evidence type="ECO:0000313" key="3">
    <source>
        <dbReference type="Proteomes" id="UP000198860"/>
    </source>
</evidence>
<proteinExistence type="predicted"/>
<evidence type="ECO:0000259" key="1">
    <source>
        <dbReference type="PROSITE" id="PS50965"/>
    </source>
</evidence>
<sequence length="317" mass="36783">MSRQKTPEIAKLESLFNRISIHHPFREEIANHLGRLSAGHFGESTADHYMKYLPGKSIQDIRLHDGIQPFQIDALLLSQKCLVILEVKNYKGELQFDLDHRKLIRMTEGKSEIFQDPFVQVELQKFQLQRWIQRSGFPSIPIYSFIVIANSNASLTFQGEDRNKRKRVLLVKQLPTHLTAFLEGFKGEDLWSDDYLNEFSAQIESEYTPYDSDVMKQYGISKGELIWGAPCPSCRLLGMIRRRDHWLCGRCGSKSKDAHLHLLRDHQLLIGDTITNAEFRKIAGVKTEYIARKLLNECCSPNFGRTRNRKYIIKLLF</sequence>
<dbReference type="Proteomes" id="UP000198860">
    <property type="component" value="Unassembled WGS sequence"/>
</dbReference>
<name>A0A1H0REY3_HALAD</name>
<dbReference type="STRING" id="240303.SAMN05421677_11526"/>
<dbReference type="InterPro" id="IPR011528">
    <property type="entry name" value="NERD"/>
</dbReference>
<evidence type="ECO:0000313" key="2">
    <source>
        <dbReference type="EMBL" id="SDP28107.1"/>
    </source>
</evidence>
<feature type="domain" description="NERD" evidence="1">
    <location>
        <begin position="38"/>
        <end position="151"/>
    </location>
</feature>
<keyword evidence="3" id="KW-1185">Reference proteome</keyword>